<organism evidence="2 3">
    <name type="scientific">Streptomyces canarius</name>
    <dbReference type="NCBI Taxonomy" id="285453"/>
    <lineage>
        <taxon>Bacteria</taxon>
        <taxon>Bacillati</taxon>
        <taxon>Actinomycetota</taxon>
        <taxon>Actinomycetes</taxon>
        <taxon>Kitasatosporales</taxon>
        <taxon>Streptomycetaceae</taxon>
        <taxon>Streptomyces</taxon>
    </lineage>
</organism>
<dbReference type="CDD" id="cd00829">
    <property type="entry name" value="SCP-x_thiolase"/>
    <property type="match status" value="1"/>
</dbReference>
<dbReference type="PANTHER" id="PTHR42870:SF1">
    <property type="entry name" value="NON-SPECIFIC LIPID-TRANSFER PROTEIN-LIKE 2"/>
    <property type="match status" value="1"/>
</dbReference>
<dbReference type="SUPFAM" id="SSF53901">
    <property type="entry name" value="Thiolase-like"/>
    <property type="match status" value="2"/>
</dbReference>
<keyword evidence="3" id="KW-1185">Reference proteome</keyword>
<dbReference type="Pfam" id="PF22691">
    <property type="entry name" value="Thiolase_C_1"/>
    <property type="match status" value="1"/>
</dbReference>
<protein>
    <recommendedName>
        <fullName evidence="1">Thiolase C-terminal domain-containing protein</fullName>
    </recommendedName>
</protein>
<dbReference type="InterPro" id="IPR055140">
    <property type="entry name" value="Thiolase_C_2"/>
</dbReference>
<name>A0ABQ3CMT9_9ACTN</name>
<reference evidence="3" key="1">
    <citation type="journal article" date="2019" name="Int. J. Syst. Evol. Microbiol.">
        <title>The Global Catalogue of Microorganisms (GCM) 10K type strain sequencing project: providing services to taxonomists for standard genome sequencing and annotation.</title>
        <authorList>
            <consortium name="The Broad Institute Genomics Platform"/>
            <consortium name="The Broad Institute Genome Sequencing Center for Infectious Disease"/>
            <person name="Wu L."/>
            <person name="Ma J."/>
        </authorList>
    </citation>
    <scope>NUCLEOTIDE SEQUENCE [LARGE SCALE GENOMIC DNA]</scope>
    <source>
        <strain evidence="3">JCM 4733</strain>
    </source>
</reference>
<dbReference type="Proteomes" id="UP000653644">
    <property type="component" value="Unassembled WGS sequence"/>
</dbReference>
<gene>
    <name evidence="2" type="ORF">GCM10010345_23470</name>
</gene>
<dbReference type="EMBL" id="BMVN01000006">
    <property type="protein sequence ID" value="GHA18090.1"/>
    <property type="molecule type" value="Genomic_DNA"/>
</dbReference>
<feature type="domain" description="Thiolase C-terminal" evidence="1">
    <location>
        <begin position="231"/>
        <end position="380"/>
    </location>
</feature>
<dbReference type="PIRSF" id="PIRSF000429">
    <property type="entry name" value="Ac-CoA_Ac_transf"/>
    <property type="match status" value="1"/>
</dbReference>
<accession>A0ABQ3CMT9</accession>
<comment type="caution">
    <text evidence="2">The sequence shown here is derived from an EMBL/GenBank/DDBJ whole genome shotgun (WGS) entry which is preliminary data.</text>
</comment>
<dbReference type="InterPro" id="IPR016039">
    <property type="entry name" value="Thiolase-like"/>
</dbReference>
<sequence length="381" mass="39725">MVGVALSDCGRVDDATAYALHAQAARRALADAGLDRTVVDGFASAGLGTLAPVEVAEYLGVRPTWVDSTSVGGSTWEVMAAHAADAIAAGHANAVLLVYGSTARADVRAGRRTGTLSFGAGGPLQFEAPYGHTLIAKYAMAARRHMIEYGTTVEQLARVAVQARANAALNPEAMFRTPVTVDDVLSGPLIADPFTKLHCCLRSDGGAAVLLAAEEYARDCRTAPVWVLGTGEHVSHATLSGWPDFTVSPAAVSGRLAFGRAGVRPADIDFAEIYDAFTYMTLVTLEDLGFCAKGEGGAFVGEDRLLVRGGQLPVNTDGGGLSAQHPGMRGLFLLVEAVRQLRGEAGERQVRRRDGGLPRLGVASGTGGWFCSSGTVVLGRE</sequence>
<evidence type="ECO:0000259" key="1">
    <source>
        <dbReference type="Pfam" id="PF22691"/>
    </source>
</evidence>
<evidence type="ECO:0000313" key="3">
    <source>
        <dbReference type="Proteomes" id="UP000653644"/>
    </source>
</evidence>
<evidence type="ECO:0000313" key="2">
    <source>
        <dbReference type="EMBL" id="GHA18090.1"/>
    </source>
</evidence>
<dbReference type="Gene3D" id="3.40.47.10">
    <property type="match status" value="1"/>
</dbReference>
<dbReference type="PANTHER" id="PTHR42870">
    <property type="entry name" value="ACETYL-COA C-ACETYLTRANSFERASE"/>
    <property type="match status" value="1"/>
</dbReference>
<proteinExistence type="predicted"/>
<dbReference type="InterPro" id="IPR002155">
    <property type="entry name" value="Thiolase"/>
</dbReference>